<keyword evidence="4" id="KW-1185">Reference proteome</keyword>
<dbReference type="InterPro" id="IPR006015">
    <property type="entry name" value="Universal_stress_UspA"/>
</dbReference>
<dbReference type="SUPFAM" id="SSF52402">
    <property type="entry name" value="Adenine nucleotide alpha hydrolases-like"/>
    <property type="match status" value="2"/>
</dbReference>
<dbReference type="EMBL" id="BAAAPB010000005">
    <property type="protein sequence ID" value="GAA1974917.1"/>
    <property type="molecule type" value="Genomic_DNA"/>
</dbReference>
<evidence type="ECO:0000256" key="1">
    <source>
        <dbReference type="ARBA" id="ARBA00008791"/>
    </source>
</evidence>
<dbReference type="PANTHER" id="PTHR46268">
    <property type="entry name" value="STRESS RESPONSE PROTEIN NHAX"/>
    <property type="match status" value="1"/>
</dbReference>
<protein>
    <submittedName>
        <fullName evidence="3">Universal stress protein</fullName>
    </submittedName>
</protein>
<dbReference type="Gene3D" id="3.40.50.12370">
    <property type="match status" value="1"/>
</dbReference>
<dbReference type="PANTHER" id="PTHR46268:SF6">
    <property type="entry name" value="UNIVERSAL STRESS PROTEIN UP12"/>
    <property type="match status" value="1"/>
</dbReference>
<dbReference type="PRINTS" id="PR01438">
    <property type="entry name" value="UNVRSLSTRESS"/>
</dbReference>
<dbReference type="CDD" id="cd00293">
    <property type="entry name" value="USP-like"/>
    <property type="match status" value="2"/>
</dbReference>
<feature type="domain" description="UspA" evidence="2">
    <location>
        <begin position="167"/>
        <end position="286"/>
    </location>
</feature>
<accession>A0ABP5D6I4</accession>
<sequence>MGDDWILVGVDGTEGGDAAVRYAAREAAMTGSGVKLLHVAPELAYPVALDAGAETAPPGQDRRERVLVDAAAAVRAILGDAPADRVVTMVEFGGRTEHILEASRGCRLVVLGDRHRPLLGRLATGSVHGGVVSRAQVPVVVVPASTGSAPLQGRMIAAVKSADEWRDHVGRAMGIAKDHGARLVLLHAWDVPVMYDDLVATRALETERRAQHELRDLRAGRDKKYVDLPVEIKVVRGQAAKAIVDASAKSDLVILTRRSIVAAIGHLGGTARTVLRESRCPVLVLPPPGLPDFSIEERGELLAAADGSIDLDSD</sequence>
<feature type="domain" description="UspA" evidence="2">
    <location>
        <begin position="6"/>
        <end position="143"/>
    </location>
</feature>
<dbReference type="InterPro" id="IPR006016">
    <property type="entry name" value="UspA"/>
</dbReference>
<comment type="caution">
    <text evidence="3">The sequence shown here is derived from an EMBL/GenBank/DDBJ whole genome shotgun (WGS) entry which is preliminary data.</text>
</comment>
<reference evidence="4" key="1">
    <citation type="journal article" date="2019" name="Int. J. Syst. Evol. Microbiol.">
        <title>The Global Catalogue of Microorganisms (GCM) 10K type strain sequencing project: providing services to taxonomists for standard genome sequencing and annotation.</title>
        <authorList>
            <consortium name="The Broad Institute Genomics Platform"/>
            <consortium name="The Broad Institute Genome Sequencing Center for Infectious Disease"/>
            <person name="Wu L."/>
            <person name="Ma J."/>
        </authorList>
    </citation>
    <scope>NUCLEOTIDE SEQUENCE [LARGE SCALE GENOMIC DNA]</scope>
    <source>
        <strain evidence="4">JCM 15309</strain>
    </source>
</reference>
<dbReference type="Pfam" id="PF00582">
    <property type="entry name" value="Usp"/>
    <property type="match status" value="2"/>
</dbReference>
<comment type="similarity">
    <text evidence="1">Belongs to the universal stress protein A family.</text>
</comment>
<evidence type="ECO:0000313" key="3">
    <source>
        <dbReference type="EMBL" id="GAA1974917.1"/>
    </source>
</evidence>
<gene>
    <name evidence="3" type="ORF">GCM10009798_40200</name>
</gene>
<proteinExistence type="inferred from homology"/>
<evidence type="ECO:0000259" key="2">
    <source>
        <dbReference type="Pfam" id="PF00582"/>
    </source>
</evidence>
<name>A0ABP5D6I4_9ACTN</name>
<organism evidence="3 4">
    <name type="scientific">Nocardioides panacihumi</name>
    <dbReference type="NCBI Taxonomy" id="400774"/>
    <lineage>
        <taxon>Bacteria</taxon>
        <taxon>Bacillati</taxon>
        <taxon>Actinomycetota</taxon>
        <taxon>Actinomycetes</taxon>
        <taxon>Propionibacteriales</taxon>
        <taxon>Nocardioidaceae</taxon>
        <taxon>Nocardioides</taxon>
    </lineage>
</organism>
<dbReference type="Proteomes" id="UP001500571">
    <property type="component" value="Unassembled WGS sequence"/>
</dbReference>
<dbReference type="RefSeq" id="WP_344047997.1">
    <property type="nucleotide sequence ID" value="NZ_BAAAPB010000005.1"/>
</dbReference>
<evidence type="ECO:0000313" key="4">
    <source>
        <dbReference type="Proteomes" id="UP001500571"/>
    </source>
</evidence>